<dbReference type="Gene3D" id="1.10.260.40">
    <property type="entry name" value="lambda repressor-like DNA-binding domains"/>
    <property type="match status" value="1"/>
</dbReference>
<dbReference type="RefSeq" id="WP_211041775.1">
    <property type="nucleotide sequence ID" value="NZ_JAELVF020000001.1"/>
</dbReference>
<dbReference type="Proteomes" id="UP000694501">
    <property type="component" value="Unassembled WGS sequence"/>
</dbReference>
<dbReference type="CDD" id="cd00093">
    <property type="entry name" value="HTH_XRE"/>
    <property type="match status" value="1"/>
</dbReference>
<dbReference type="InterPro" id="IPR001387">
    <property type="entry name" value="Cro/C1-type_HTH"/>
</dbReference>
<dbReference type="EMBL" id="JAELVF020000001">
    <property type="protein sequence ID" value="MBU7596735.1"/>
    <property type="molecule type" value="Genomic_DNA"/>
</dbReference>
<dbReference type="InterPro" id="IPR010982">
    <property type="entry name" value="Lambda_DNA-bd_dom_sf"/>
</dbReference>
<evidence type="ECO:0000259" key="1">
    <source>
        <dbReference type="PROSITE" id="PS50943"/>
    </source>
</evidence>
<dbReference type="InterPro" id="IPR043917">
    <property type="entry name" value="DUF5753"/>
</dbReference>
<gene>
    <name evidence="2" type="ORF">JGS22_003540</name>
</gene>
<dbReference type="AlphaFoldDB" id="A0A949N0I4"/>
<name>A0A949N0I4_9ACTN</name>
<dbReference type="GO" id="GO:0003677">
    <property type="term" value="F:DNA binding"/>
    <property type="evidence" value="ECO:0007669"/>
    <property type="project" value="InterPro"/>
</dbReference>
<accession>A0A949N0I4</accession>
<dbReference type="SMART" id="SM00530">
    <property type="entry name" value="HTH_XRE"/>
    <property type="match status" value="1"/>
</dbReference>
<keyword evidence="3" id="KW-1185">Reference proteome</keyword>
<evidence type="ECO:0000313" key="2">
    <source>
        <dbReference type="EMBL" id="MBU7596735.1"/>
    </source>
</evidence>
<reference evidence="2" key="1">
    <citation type="submission" date="2021-06" db="EMBL/GenBank/DDBJ databases">
        <title>Sequencing of actinobacteria type strains.</title>
        <authorList>
            <person name="Nguyen G.-S."/>
            <person name="Wentzel A."/>
        </authorList>
    </citation>
    <scope>NUCLEOTIDE SEQUENCE</scope>
    <source>
        <strain evidence="2">P38-E01</strain>
    </source>
</reference>
<proteinExistence type="predicted"/>
<dbReference type="SUPFAM" id="SSF47413">
    <property type="entry name" value="lambda repressor-like DNA-binding domains"/>
    <property type="match status" value="1"/>
</dbReference>
<dbReference type="Pfam" id="PF19054">
    <property type="entry name" value="DUF5753"/>
    <property type="match status" value="1"/>
</dbReference>
<dbReference type="PROSITE" id="PS50943">
    <property type="entry name" value="HTH_CROC1"/>
    <property type="match status" value="1"/>
</dbReference>
<protein>
    <submittedName>
        <fullName evidence="2">Helix-turn-helix transcriptional regulator</fullName>
    </submittedName>
</protein>
<evidence type="ECO:0000313" key="3">
    <source>
        <dbReference type="Proteomes" id="UP000694501"/>
    </source>
</evidence>
<feature type="domain" description="HTH cro/C1-type" evidence="1">
    <location>
        <begin position="21"/>
        <end position="73"/>
    </location>
</feature>
<sequence length="278" mass="31053">MSEESEVLTQLNPLQRFGQDVRRVRLGRSLTQKQLAKAASYSEAYVSRVEAGLMLPRPSVKFARGCDLAFGTNGLFEEQLRRIDEGDHPSWFVPYLHMEEKAMHIAHFSASLVTGLVQTEQYAYAIFRSSNPRDEDETVRAKAAARVRRRAVFERANPPSLWIVLHEASLLTVVGDRATMRGQLAHLLDVSRSPHIDIQILPFSAGAPAQNAMRPFALLGMADGSSVLYSEGPQGGRLYDSAETVALYRDSYDRLRADALGIVESRAKLMSALEEYRQ</sequence>
<organism evidence="2 3">
    <name type="scientific">Streptomyces tardus</name>
    <dbReference type="NCBI Taxonomy" id="2780544"/>
    <lineage>
        <taxon>Bacteria</taxon>
        <taxon>Bacillati</taxon>
        <taxon>Actinomycetota</taxon>
        <taxon>Actinomycetes</taxon>
        <taxon>Kitasatosporales</taxon>
        <taxon>Streptomycetaceae</taxon>
        <taxon>Streptomyces</taxon>
    </lineage>
</organism>
<comment type="caution">
    <text evidence="2">The sequence shown here is derived from an EMBL/GenBank/DDBJ whole genome shotgun (WGS) entry which is preliminary data.</text>
</comment>
<dbReference type="Pfam" id="PF13560">
    <property type="entry name" value="HTH_31"/>
    <property type="match status" value="1"/>
</dbReference>